<dbReference type="PANTHER" id="PTHR31252">
    <property type="entry name" value="DUF4419 DOMAIN-CONTAINING PROTEIN"/>
    <property type="match status" value="1"/>
</dbReference>
<name>A0A443HIF0_BYSSP</name>
<gene>
    <name evidence="2" type="ORF">C8Q69DRAFT_481867</name>
</gene>
<comment type="caution">
    <text evidence="2">The sequence shown here is derived from an EMBL/GenBank/DDBJ whole genome shotgun (WGS) entry which is preliminary data.</text>
</comment>
<protein>
    <submittedName>
        <fullName evidence="2">Uncharacterized protein</fullName>
    </submittedName>
</protein>
<organism evidence="2 3">
    <name type="scientific">Byssochlamys spectabilis</name>
    <name type="common">Paecilomyces variotii</name>
    <dbReference type="NCBI Taxonomy" id="264951"/>
    <lineage>
        <taxon>Eukaryota</taxon>
        <taxon>Fungi</taxon>
        <taxon>Dikarya</taxon>
        <taxon>Ascomycota</taxon>
        <taxon>Pezizomycotina</taxon>
        <taxon>Eurotiomycetes</taxon>
        <taxon>Eurotiomycetidae</taxon>
        <taxon>Eurotiales</taxon>
        <taxon>Thermoascaceae</taxon>
        <taxon>Paecilomyces</taxon>
    </lineage>
</organism>
<keyword evidence="3" id="KW-1185">Reference proteome</keyword>
<dbReference type="GeneID" id="39600902"/>
<dbReference type="RefSeq" id="XP_028481265.1">
    <property type="nucleotide sequence ID" value="XM_028631625.1"/>
</dbReference>
<evidence type="ECO:0000313" key="2">
    <source>
        <dbReference type="EMBL" id="RWQ91620.1"/>
    </source>
</evidence>
<reference evidence="2 3" key="1">
    <citation type="journal article" date="2018" name="Front. Microbiol.">
        <title>Genomic and genetic insights into a cosmopolitan fungus, Paecilomyces variotii (Eurotiales).</title>
        <authorList>
            <person name="Urquhart A.S."/>
            <person name="Mondo S.J."/>
            <person name="Makela M.R."/>
            <person name="Hane J.K."/>
            <person name="Wiebenga A."/>
            <person name="He G."/>
            <person name="Mihaltcheva S."/>
            <person name="Pangilinan J."/>
            <person name="Lipzen A."/>
            <person name="Barry K."/>
            <person name="de Vries R.P."/>
            <person name="Grigoriev I.V."/>
            <person name="Idnurm A."/>
        </authorList>
    </citation>
    <scope>NUCLEOTIDE SEQUENCE [LARGE SCALE GENOMIC DNA]</scope>
    <source>
        <strain evidence="2 3">CBS 101075</strain>
    </source>
</reference>
<evidence type="ECO:0000313" key="3">
    <source>
        <dbReference type="Proteomes" id="UP000283841"/>
    </source>
</evidence>
<dbReference type="AlphaFoldDB" id="A0A443HIF0"/>
<feature type="region of interest" description="Disordered" evidence="1">
    <location>
        <begin position="355"/>
        <end position="434"/>
    </location>
</feature>
<evidence type="ECO:0000256" key="1">
    <source>
        <dbReference type="SAM" id="MobiDB-lite"/>
    </source>
</evidence>
<dbReference type="STRING" id="264951.A0A443HIF0"/>
<accession>A0A443HIF0</accession>
<dbReference type="VEuPathDB" id="FungiDB:C8Q69DRAFT_481867"/>
<feature type="compositionally biased region" description="Basic and acidic residues" evidence="1">
    <location>
        <begin position="363"/>
        <end position="373"/>
    </location>
</feature>
<dbReference type="EMBL" id="RCNU01000018">
    <property type="protein sequence ID" value="RWQ91620.1"/>
    <property type="molecule type" value="Genomic_DNA"/>
</dbReference>
<dbReference type="InterPro" id="IPR025533">
    <property type="entry name" value="DUF4419"/>
</dbReference>
<sequence>MPVTIATAAHPPRKWERSKVSTAEELLEKSSPGDHHRCRNIIQSSFQQSSFHQSHISPSSNGLVWSVFHAYSAHHNLTLRPEDIWFAILTQLSFFINAHAEELRSFFVAHKGQKDLEVKAAGTIDSANFGVLAVRMTELMQKNVVDEELRDWIMPSFTTTTESDTVVAAILMMGALQKYFSYKMGLLCGIPSVTLLGDKEDWVGILKRIEKLKQLGDEPARFAQLLRPVLNHFVLSFEIPNSPEVLDFWNRCAHKHFMGSGPEYLSGWISVFCFWNEDGRRLYRDQIYPVSSDEFKRRNTDLSLDDALARRIDTDEVPSAYASVPVRVNDNGNIYDTMMLAGLVGIQATSSGATLDQGMGHYGDQHESSRSEEGSGEETGLDSIQPLSGWWMYEKQQTEDAEGGSGQAHLEAAVGSQEDEHILPESDSTGLKDCSSVQQVVADGRSSVVSQG</sequence>
<dbReference type="Proteomes" id="UP000283841">
    <property type="component" value="Unassembled WGS sequence"/>
</dbReference>
<proteinExistence type="predicted"/>
<dbReference type="PANTHER" id="PTHR31252:SF11">
    <property type="entry name" value="DUF4419 DOMAIN-CONTAINING PROTEIN"/>
    <property type="match status" value="1"/>
</dbReference>
<dbReference type="Pfam" id="PF14388">
    <property type="entry name" value="DUF4419"/>
    <property type="match status" value="1"/>
</dbReference>